<sequence>MLEPACASSSDYPSGLFLQFWRPLTLPVDLGRGSLIFPDLPTAGLDPCRSVLEISRHPLPSKLKGVP</sequence>
<dbReference type="Proteomes" id="UP001054252">
    <property type="component" value="Unassembled WGS sequence"/>
</dbReference>
<protein>
    <submittedName>
        <fullName evidence="1">Uncharacterized protein</fullName>
    </submittedName>
</protein>
<dbReference type="EMBL" id="BPVZ01000111">
    <property type="protein sequence ID" value="GKV35529.1"/>
    <property type="molecule type" value="Genomic_DNA"/>
</dbReference>
<keyword evidence="2" id="KW-1185">Reference proteome</keyword>
<evidence type="ECO:0000313" key="1">
    <source>
        <dbReference type="EMBL" id="GKV35529.1"/>
    </source>
</evidence>
<organism evidence="1 2">
    <name type="scientific">Rubroshorea leprosula</name>
    <dbReference type="NCBI Taxonomy" id="152421"/>
    <lineage>
        <taxon>Eukaryota</taxon>
        <taxon>Viridiplantae</taxon>
        <taxon>Streptophyta</taxon>
        <taxon>Embryophyta</taxon>
        <taxon>Tracheophyta</taxon>
        <taxon>Spermatophyta</taxon>
        <taxon>Magnoliopsida</taxon>
        <taxon>eudicotyledons</taxon>
        <taxon>Gunneridae</taxon>
        <taxon>Pentapetalae</taxon>
        <taxon>rosids</taxon>
        <taxon>malvids</taxon>
        <taxon>Malvales</taxon>
        <taxon>Dipterocarpaceae</taxon>
        <taxon>Rubroshorea</taxon>
    </lineage>
</organism>
<dbReference type="AlphaFoldDB" id="A0AAV5LF48"/>
<reference evidence="1 2" key="1">
    <citation type="journal article" date="2021" name="Commun. Biol.">
        <title>The genome of Shorea leprosula (Dipterocarpaceae) highlights the ecological relevance of drought in aseasonal tropical rainforests.</title>
        <authorList>
            <person name="Ng K.K.S."/>
            <person name="Kobayashi M.J."/>
            <person name="Fawcett J.A."/>
            <person name="Hatakeyama M."/>
            <person name="Paape T."/>
            <person name="Ng C.H."/>
            <person name="Ang C.C."/>
            <person name="Tnah L.H."/>
            <person name="Lee C.T."/>
            <person name="Nishiyama T."/>
            <person name="Sese J."/>
            <person name="O'Brien M.J."/>
            <person name="Copetti D."/>
            <person name="Mohd Noor M.I."/>
            <person name="Ong R.C."/>
            <person name="Putra M."/>
            <person name="Sireger I.Z."/>
            <person name="Indrioko S."/>
            <person name="Kosugi Y."/>
            <person name="Izuno A."/>
            <person name="Isagi Y."/>
            <person name="Lee S.L."/>
            <person name="Shimizu K.K."/>
        </authorList>
    </citation>
    <scope>NUCLEOTIDE SEQUENCE [LARGE SCALE GENOMIC DNA]</scope>
    <source>
        <strain evidence="1">214</strain>
    </source>
</reference>
<accession>A0AAV5LF48</accession>
<comment type="caution">
    <text evidence="1">The sequence shown here is derived from an EMBL/GenBank/DDBJ whole genome shotgun (WGS) entry which is preliminary data.</text>
</comment>
<proteinExistence type="predicted"/>
<evidence type="ECO:0000313" key="2">
    <source>
        <dbReference type="Proteomes" id="UP001054252"/>
    </source>
</evidence>
<name>A0AAV5LF48_9ROSI</name>
<gene>
    <name evidence="1" type="ORF">SLEP1_g43785</name>
</gene>